<reference evidence="1 2" key="1">
    <citation type="journal article" date="2009" name="Nature">
        <title>Evolution of pathogenicity and sexual reproduction in eight Candida genomes.</title>
        <authorList>
            <person name="Butler G."/>
            <person name="Rasmussen M.D."/>
            <person name="Lin M.F."/>
            <person name="Santos M.A."/>
            <person name="Sakthikumar S."/>
            <person name="Munro C.A."/>
            <person name="Rheinbay E."/>
            <person name="Grabherr M."/>
            <person name="Forche A."/>
            <person name="Reedy J.L."/>
            <person name="Agrafioti I."/>
            <person name="Arnaud M.B."/>
            <person name="Bates S."/>
            <person name="Brown A.J."/>
            <person name="Brunke S."/>
            <person name="Costanzo M.C."/>
            <person name="Fitzpatrick D.A."/>
            <person name="de Groot P.W."/>
            <person name="Harris D."/>
            <person name="Hoyer L.L."/>
            <person name="Hube B."/>
            <person name="Klis F.M."/>
            <person name="Kodira C."/>
            <person name="Lennard N."/>
            <person name="Logue M.E."/>
            <person name="Martin R."/>
            <person name="Neiman A.M."/>
            <person name="Nikolaou E."/>
            <person name="Quail M.A."/>
            <person name="Quinn J."/>
            <person name="Santos M.C."/>
            <person name="Schmitzberger F.F."/>
            <person name="Sherlock G."/>
            <person name="Shah P."/>
            <person name="Silverstein K.A."/>
            <person name="Skrzypek M.S."/>
            <person name="Soll D."/>
            <person name="Staggs R."/>
            <person name="Stansfield I."/>
            <person name="Stumpf M.P."/>
            <person name="Sudbery P.E."/>
            <person name="Srikantha T."/>
            <person name="Zeng Q."/>
            <person name="Berman J."/>
            <person name="Berriman M."/>
            <person name="Heitman J."/>
            <person name="Gow N.A."/>
            <person name="Lorenz M.C."/>
            <person name="Birren B.W."/>
            <person name="Kellis M."/>
            <person name="Cuomo C.A."/>
        </authorList>
    </citation>
    <scope>NUCLEOTIDE SEQUENCE [LARGE SCALE GENOMIC DNA]</scope>
    <source>
        <strain evidence="2">ATCC MYA-3404 / T1</strain>
    </source>
</reference>
<protein>
    <submittedName>
        <fullName evidence="1">Uncharacterized protein</fullName>
    </submittedName>
</protein>
<evidence type="ECO:0000313" key="2">
    <source>
        <dbReference type="Proteomes" id="UP000002037"/>
    </source>
</evidence>
<dbReference type="VEuPathDB" id="FungiDB:CTRG_02757"/>
<dbReference type="GeneID" id="8298319"/>
<name>C5M8N5_CANTT</name>
<sequence length="644" mass="76973">MLLRRVFQVCCRNKSTSTLTPSSTSTSNNYNNNNPIVKETFTLTDEQVRKYYKYFKIADYPISAPEENKFQDAKKKWIRKSKIEQLSIRNVIENIIIDLNKNKTIEFKQEFNKTVRLIKSSSLLEYWKNIHLGFYGDKKSKTFRLPTLQSTLYYYCYKNTENMNKGINKFKQYDELSKIWKKLSDEEKEKWLFEYADLELQGYRIIDYKLVKLDEEFEIQKRRSPQGVLQSKTSMFETMIIKHNLTTGEVQIDGININDGANYFIWKNLNSNFESNLYLHQRYIKLIEKWNSMSKDEQKLYQDKYYNCLKNGKILLNGELKDIDARLFREYELPYIKYIPRWGDFIGFMHKREEMAPLQVVRNQMVGNYIPALPIGYNFARQYYVGKKIQELGIDKVDKIYKEWDYLMEQEERNKIMKEYEQLIIEGKDLLNGKVVNIEEKLYQSNENYTIYEVFGQGIAKSKHNPSLFRRVTVSPAILDQNTQKGIIVDDVDPDIVFNYYFGLRFRTIKNTQQIFQEWIDMTEQQKQEITNEYKELLRRGKDMLYGEIVSLKDKQEAAKKLTKVVGRGVPLEFYKQDPEEQILTNDDVFEYFKYYKLSENHKEREIQSQWDNLNQEQKDEFKDAYELLLSIGKAIQNGKLVDI</sequence>
<dbReference type="eggNOG" id="ENOG502RQK6">
    <property type="taxonomic scope" value="Eukaryota"/>
</dbReference>
<accession>C5M8N5</accession>
<dbReference type="RefSeq" id="XP_002548460.1">
    <property type="nucleotide sequence ID" value="XM_002548414.1"/>
</dbReference>
<gene>
    <name evidence="1" type="ORF">CTRG_02757</name>
</gene>
<dbReference type="KEGG" id="ctp:CTRG_02757"/>
<keyword evidence="2" id="KW-1185">Reference proteome</keyword>
<dbReference type="AlphaFoldDB" id="C5M8N5"/>
<dbReference type="Proteomes" id="UP000002037">
    <property type="component" value="Unassembled WGS sequence"/>
</dbReference>
<evidence type="ECO:0000313" key="1">
    <source>
        <dbReference type="EMBL" id="EER33939.1"/>
    </source>
</evidence>
<dbReference type="EMBL" id="GG692397">
    <property type="protein sequence ID" value="EER33939.1"/>
    <property type="molecule type" value="Genomic_DNA"/>
</dbReference>
<proteinExistence type="predicted"/>
<organism evidence="1 2">
    <name type="scientific">Candida tropicalis (strain ATCC MYA-3404 / T1)</name>
    <name type="common">Yeast</name>
    <dbReference type="NCBI Taxonomy" id="294747"/>
    <lineage>
        <taxon>Eukaryota</taxon>
        <taxon>Fungi</taxon>
        <taxon>Dikarya</taxon>
        <taxon>Ascomycota</taxon>
        <taxon>Saccharomycotina</taxon>
        <taxon>Pichiomycetes</taxon>
        <taxon>Debaryomycetaceae</taxon>
        <taxon>Candida/Lodderomyces clade</taxon>
        <taxon>Candida</taxon>
    </lineage>
</organism>
<dbReference type="OrthoDB" id="4021459at2759"/>
<dbReference type="HOGENOM" id="CLU_442778_0_0_1"/>